<dbReference type="Proteomes" id="UP000325684">
    <property type="component" value="Unassembled WGS sequence"/>
</dbReference>
<dbReference type="AlphaFoldDB" id="A0A5N3P6E6"/>
<evidence type="ECO:0000259" key="1">
    <source>
        <dbReference type="PROSITE" id="PS51186"/>
    </source>
</evidence>
<sequence>MSDNQQRLAHWTGCEGPRPVILDGRYARLEPLDPVRHGEDLYRAGSGPEVDRLWRYLGDRPFADRISFEPWLTRSAASQDPLFFTVVDKATGRVGGRLALMRIDRPHGVIEIGNILFGPDIAGTRVASAAVYLLARHVFDDLGYRRLEWKCNDLNEPSKRAALRYGFSPEGLFRQHMVVKGENRDTAWFAMLDRDWPGRKMAFEAWLSPENFDADGRQRVSLSDLMREWR</sequence>
<organism evidence="2 3">
    <name type="scientific">Microvirga brassicacearum</name>
    <dbReference type="NCBI Taxonomy" id="2580413"/>
    <lineage>
        <taxon>Bacteria</taxon>
        <taxon>Pseudomonadati</taxon>
        <taxon>Pseudomonadota</taxon>
        <taxon>Alphaproteobacteria</taxon>
        <taxon>Hyphomicrobiales</taxon>
        <taxon>Methylobacteriaceae</taxon>
        <taxon>Microvirga</taxon>
    </lineage>
</organism>
<reference evidence="2 3" key="1">
    <citation type="journal article" date="2019" name="Microorganisms">
        <title>Genome Insights into the Novel Species Microvirga brassicacearum, a Rapeseed Endophyte with Biotechnological Potential.</title>
        <authorList>
            <person name="Jimenez-Gomez A."/>
            <person name="Saati-Santamaria Z."/>
            <person name="Igual J.M."/>
            <person name="Rivas R."/>
            <person name="Mateos P.F."/>
            <person name="Garcia-Fraile P."/>
        </authorList>
    </citation>
    <scope>NUCLEOTIDE SEQUENCE [LARGE SCALE GENOMIC DNA]</scope>
    <source>
        <strain evidence="2 3">CDVBN77</strain>
    </source>
</reference>
<dbReference type="FunFam" id="3.40.630.30:FF:000047">
    <property type="entry name" value="Acetyltransferase, GNAT family"/>
    <property type="match status" value="1"/>
</dbReference>
<evidence type="ECO:0000313" key="2">
    <source>
        <dbReference type="EMBL" id="KAB0265304.1"/>
    </source>
</evidence>
<dbReference type="PANTHER" id="PTHR43441:SF2">
    <property type="entry name" value="FAMILY ACETYLTRANSFERASE, PUTATIVE (AFU_ORTHOLOGUE AFUA_7G00850)-RELATED"/>
    <property type="match status" value="1"/>
</dbReference>
<keyword evidence="2" id="KW-0808">Transferase</keyword>
<dbReference type="SUPFAM" id="SSF55729">
    <property type="entry name" value="Acyl-CoA N-acyltransferases (Nat)"/>
    <property type="match status" value="1"/>
</dbReference>
<dbReference type="GO" id="GO:0008999">
    <property type="term" value="F:protein-N-terminal-alanine acetyltransferase activity"/>
    <property type="evidence" value="ECO:0007669"/>
    <property type="project" value="TreeGrafter"/>
</dbReference>
<dbReference type="InterPro" id="IPR016181">
    <property type="entry name" value="Acyl_CoA_acyltransferase"/>
</dbReference>
<dbReference type="PANTHER" id="PTHR43441">
    <property type="entry name" value="RIBOSOMAL-PROTEIN-SERINE ACETYLTRANSFERASE"/>
    <property type="match status" value="1"/>
</dbReference>
<keyword evidence="3" id="KW-1185">Reference proteome</keyword>
<proteinExistence type="predicted"/>
<dbReference type="InterPro" id="IPR051908">
    <property type="entry name" value="Ribosomal_N-acetyltransferase"/>
</dbReference>
<dbReference type="InterPro" id="IPR000182">
    <property type="entry name" value="GNAT_dom"/>
</dbReference>
<dbReference type="PROSITE" id="PS51186">
    <property type="entry name" value="GNAT"/>
    <property type="match status" value="1"/>
</dbReference>
<protein>
    <submittedName>
        <fullName evidence="2">GNAT family N-acetyltransferase</fullName>
    </submittedName>
</protein>
<accession>A0A5N3P6E6</accession>
<name>A0A5N3P6E6_9HYPH</name>
<dbReference type="GO" id="GO:1990189">
    <property type="term" value="F:protein N-terminal-serine acetyltransferase activity"/>
    <property type="evidence" value="ECO:0007669"/>
    <property type="project" value="TreeGrafter"/>
</dbReference>
<dbReference type="RefSeq" id="WP_150947425.1">
    <property type="nucleotide sequence ID" value="NZ_VCMV01000037.1"/>
</dbReference>
<dbReference type="EMBL" id="VCMV01000037">
    <property type="protein sequence ID" value="KAB0265304.1"/>
    <property type="molecule type" value="Genomic_DNA"/>
</dbReference>
<dbReference type="Gene3D" id="3.40.630.30">
    <property type="match status" value="1"/>
</dbReference>
<dbReference type="OrthoDB" id="5295305at2"/>
<evidence type="ECO:0000313" key="3">
    <source>
        <dbReference type="Proteomes" id="UP000325684"/>
    </source>
</evidence>
<comment type="caution">
    <text evidence="2">The sequence shown here is derived from an EMBL/GenBank/DDBJ whole genome shotgun (WGS) entry which is preliminary data.</text>
</comment>
<dbReference type="Pfam" id="PF13302">
    <property type="entry name" value="Acetyltransf_3"/>
    <property type="match status" value="1"/>
</dbReference>
<gene>
    <name evidence="2" type="ORF">FEZ63_19000</name>
</gene>
<feature type="domain" description="N-acetyltransferase" evidence="1">
    <location>
        <begin position="27"/>
        <end position="185"/>
    </location>
</feature>